<keyword evidence="2 6" id="KW-0645">Protease</keyword>
<evidence type="ECO:0000256" key="2">
    <source>
        <dbReference type="ARBA" id="ARBA00022670"/>
    </source>
</evidence>
<keyword evidence="4" id="KW-0788">Thiol protease</keyword>
<dbReference type="GeneID" id="5884393"/>
<dbReference type="KEGG" id="edi:EDI_070460"/>
<evidence type="ECO:0000313" key="6">
    <source>
        <dbReference type="EMBL" id="EDR24304.1"/>
    </source>
</evidence>
<keyword evidence="7" id="KW-1185">Reference proteome</keyword>
<dbReference type="OrthoDB" id="442460at2759"/>
<dbReference type="eggNOG" id="KOG0779">
    <property type="taxonomic scope" value="Eukaryota"/>
</dbReference>
<dbReference type="Proteomes" id="UP000008076">
    <property type="component" value="Unassembled WGS sequence"/>
</dbReference>
<sequence length="468" mass="54563">MTSKGINLIGKSILNEETKSAFNENGKQWQVECPMYFYRHSCDLSKQVIQLNKHKLLFNGGEIDVDEITKFVIEKKTNAIILQIHCKDSDDNAFFLIQQDSKPFIDGLKQVGLTEKRRARYDSSPGSFTEKVDSYLKQLENETKGKRGKVGIEGTTTPHKETVQTALNEYKHQIPKQRKGIKTKIEKKELTTECIDLVEEEEEEIDLTLHNDSKKPQPTISLRRITRKLSKEIDDREGVELFRYNSIAICDVDLKRVRGDMLNDIVINFYIEFLQNELQQKQYYFCNSYFCRKLESGNFDELVRWVKEDWFQKKFIFIPQYQGDGKSGHWYLFIVCCQLYKKSEEKSKKSKEKIQYKNNNNIFEHDPCILAIDSMPQNESRAGIIKKLKRFIASLSKEGTRQLDKFVVKAPRQRNTIDCGVFMLYFIDKIARTNPTTLSDLENCLLLKEALNFREVIEDALTIASVTQ</sequence>
<dbReference type="GO" id="GO:0008234">
    <property type="term" value="F:cysteine-type peptidase activity"/>
    <property type="evidence" value="ECO:0007669"/>
    <property type="project" value="UniProtKB-KW"/>
</dbReference>
<dbReference type="InterPro" id="IPR038765">
    <property type="entry name" value="Papain-like_cys_pep_sf"/>
</dbReference>
<reference evidence="7" key="1">
    <citation type="submission" date="2007-12" db="EMBL/GenBank/DDBJ databases">
        <title>Annotation of Entamoeba dispar SAW760.</title>
        <authorList>
            <person name="Lorenzi H."/>
            <person name="Inman J."/>
            <person name="Schobel S."/>
            <person name="Amedeo P."/>
            <person name="Caler E."/>
        </authorList>
    </citation>
    <scope>NUCLEOTIDE SEQUENCE [LARGE SCALE GENOMIC DNA]</scope>
    <source>
        <strain evidence="7">ATCC PRA-260 / SAW760</strain>
    </source>
</reference>
<dbReference type="GO" id="GO:0016926">
    <property type="term" value="P:protein desumoylation"/>
    <property type="evidence" value="ECO:0007669"/>
    <property type="project" value="UniProtKB-ARBA"/>
</dbReference>
<dbReference type="GO" id="GO:0006508">
    <property type="term" value="P:proteolysis"/>
    <property type="evidence" value="ECO:0007669"/>
    <property type="project" value="UniProtKB-KW"/>
</dbReference>
<dbReference type="Pfam" id="PF02902">
    <property type="entry name" value="Peptidase_C48"/>
    <property type="match status" value="1"/>
</dbReference>
<feature type="domain" description="Ubiquitin-like protease family profile" evidence="5">
    <location>
        <begin position="223"/>
        <end position="430"/>
    </location>
</feature>
<proteinExistence type="inferred from homology"/>
<keyword evidence="3 6" id="KW-0378">Hydrolase</keyword>
<dbReference type="PROSITE" id="PS50600">
    <property type="entry name" value="ULP_PROTEASE"/>
    <property type="match status" value="1"/>
</dbReference>
<evidence type="ECO:0000259" key="5">
    <source>
        <dbReference type="PROSITE" id="PS50600"/>
    </source>
</evidence>
<evidence type="ECO:0000256" key="3">
    <source>
        <dbReference type="ARBA" id="ARBA00022801"/>
    </source>
</evidence>
<organism evidence="7">
    <name type="scientific">Entamoeba dispar (strain ATCC PRA-260 / SAW760)</name>
    <dbReference type="NCBI Taxonomy" id="370354"/>
    <lineage>
        <taxon>Eukaryota</taxon>
        <taxon>Amoebozoa</taxon>
        <taxon>Evosea</taxon>
        <taxon>Archamoebae</taxon>
        <taxon>Mastigamoebida</taxon>
        <taxon>Entamoebidae</taxon>
        <taxon>Entamoeba</taxon>
    </lineage>
</organism>
<comment type="similarity">
    <text evidence="1">Belongs to the peptidase C48 family.</text>
</comment>
<dbReference type="PANTHER" id="PTHR46915:SF2">
    <property type="entry name" value="UBIQUITIN-LIKE PROTEASE 4"/>
    <property type="match status" value="1"/>
</dbReference>
<dbReference type="EC" id="3.6.1.5" evidence="6"/>
<dbReference type="EMBL" id="DS549985">
    <property type="protein sequence ID" value="EDR24304.1"/>
    <property type="molecule type" value="Genomic_DNA"/>
</dbReference>
<dbReference type="AlphaFoldDB" id="B0EM86"/>
<accession>B0EM86</accession>
<dbReference type="Gene3D" id="3.40.395.10">
    <property type="entry name" value="Adenoviral Proteinase, Chain A"/>
    <property type="match status" value="1"/>
</dbReference>
<dbReference type="SUPFAM" id="SSF54001">
    <property type="entry name" value="Cysteine proteinases"/>
    <property type="match status" value="1"/>
</dbReference>
<dbReference type="RefSeq" id="XP_001739262.1">
    <property type="nucleotide sequence ID" value="XM_001739210.1"/>
</dbReference>
<dbReference type="InterPro" id="IPR003653">
    <property type="entry name" value="Peptidase_C48_C"/>
</dbReference>
<dbReference type="PANTHER" id="PTHR46915">
    <property type="entry name" value="UBIQUITIN-LIKE PROTEASE 4-RELATED"/>
    <property type="match status" value="1"/>
</dbReference>
<evidence type="ECO:0000256" key="1">
    <source>
        <dbReference type="ARBA" id="ARBA00005234"/>
    </source>
</evidence>
<evidence type="ECO:0000313" key="7">
    <source>
        <dbReference type="Proteomes" id="UP000008076"/>
    </source>
</evidence>
<dbReference type="VEuPathDB" id="AmoebaDB:EDI_070460"/>
<name>B0EM86_ENTDS</name>
<evidence type="ECO:0000256" key="4">
    <source>
        <dbReference type="ARBA" id="ARBA00022807"/>
    </source>
</evidence>
<gene>
    <name evidence="6" type="ORF">EDI_070460</name>
</gene>
<protein>
    <submittedName>
        <fullName evidence="6">Sentrin/sumo-specific protease, putative</fullName>
        <ecNumber evidence="6">3.6.1.5</ecNumber>
    </submittedName>
</protein>
<dbReference type="GO" id="GO:0004050">
    <property type="term" value="F:apyrase activity"/>
    <property type="evidence" value="ECO:0007669"/>
    <property type="project" value="UniProtKB-EC"/>
</dbReference>
<dbReference type="OMA" id="KQWQVEC"/>